<dbReference type="Pfam" id="PF02518">
    <property type="entry name" value="HATPase_c"/>
    <property type="match status" value="1"/>
</dbReference>
<evidence type="ECO:0000259" key="11">
    <source>
        <dbReference type="Pfam" id="PF07730"/>
    </source>
</evidence>
<keyword evidence="6 12" id="KW-0418">Kinase</keyword>
<dbReference type="CDD" id="cd16917">
    <property type="entry name" value="HATPase_UhpB-NarQ-NarX-like"/>
    <property type="match status" value="1"/>
</dbReference>
<dbReference type="InterPro" id="IPR036890">
    <property type="entry name" value="HATPase_C_sf"/>
</dbReference>
<feature type="transmembrane region" description="Helical" evidence="9">
    <location>
        <begin position="129"/>
        <end position="147"/>
    </location>
</feature>
<protein>
    <recommendedName>
        <fullName evidence="2">histidine kinase</fullName>
        <ecNumber evidence="2">2.7.13.3</ecNumber>
    </recommendedName>
</protein>
<evidence type="ECO:0000256" key="6">
    <source>
        <dbReference type="ARBA" id="ARBA00022777"/>
    </source>
</evidence>
<keyword evidence="3" id="KW-0597">Phosphoprotein</keyword>
<dbReference type="Pfam" id="PF07730">
    <property type="entry name" value="HisKA_3"/>
    <property type="match status" value="1"/>
</dbReference>
<dbReference type="PANTHER" id="PTHR24421">
    <property type="entry name" value="NITRATE/NITRITE SENSOR PROTEIN NARX-RELATED"/>
    <property type="match status" value="1"/>
</dbReference>
<keyword evidence="4" id="KW-0808">Transferase</keyword>
<dbReference type="PANTHER" id="PTHR24421:SF10">
    <property type="entry name" value="NITRATE_NITRITE SENSOR PROTEIN NARQ"/>
    <property type="match status" value="1"/>
</dbReference>
<evidence type="ECO:0000256" key="1">
    <source>
        <dbReference type="ARBA" id="ARBA00000085"/>
    </source>
</evidence>
<dbReference type="EC" id="2.7.13.3" evidence="2"/>
<organism evidence="12 13">
    <name type="scientific">Actinomadura alba</name>
    <dbReference type="NCBI Taxonomy" id="406431"/>
    <lineage>
        <taxon>Bacteria</taxon>
        <taxon>Bacillati</taxon>
        <taxon>Actinomycetota</taxon>
        <taxon>Actinomycetes</taxon>
        <taxon>Streptosporangiales</taxon>
        <taxon>Thermomonosporaceae</taxon>
        <taxon>Actinomadura</taxon>
    </lineage>
</organism>
<dbReference type="Gene3D" id="1.20.5.1930">
    <property type="match status" value="1"/>
</dbReference>
<proteinExistence type="predicted"/>
<evidence type="ECO:0000256" key="3">
    <source>
        <dbReference type="ARBA" id="ARBA00022553"/>
    </source>
</evidence>
<evidence type="ECO:0000256" key="4">
    <source>
        <dbReference type="ARBA" id="ARBA00022679"/>
    </source>
</evidence>
<feature type="domain" description="Signal transduction histidine kinase subgroup 3 dimerisation and phosphoacceptor" evidence="11">
    <location>
        <begin position="197"/>
        <end position="262"/>
    </location>
</feature>
<sequence length="402" mass="42965">MPRPGSGVYDRWVPATSCPPTLPLLKRVLPVAWSALAWCGAIAFPFVLFVMLKNGSQDPAGLRLLLPAITTVLPTGLLRRRPLPALALMLAGSFAATTTVHSWEVGYLQVLANDVAVGFIVATRPRRIWIVAAVMALSVQIGSATYYTSGSDFFGRTVAFLVMAIITAWMIGHSIRERREHSAALRSQAAAQAVTAERLRIARELHDIIAHSVGIIAIQAGVGSRVMDTQPAEARNALTAIEATSRETLAGLRRTVGALRRTEPGPGPGSAPLDPAPGLADVDRLVASTMDAGVRVEVRWRGKRRPLPDDIDLAAFRIIQEAVTNVVRHAGTPDCRVTIDHGDTELLIEIDDDGQGGGSVTGYGIVGMRERAGLLGGRFSAGPRPEGGFRVAARLPLPSERR</sequence>
<accession>A0ABR7LZW5</accession>
<dbReference type="InterPro" id="IPR011712">
    <property type="entry name" value="Sig_transdc_His_kin_sub3_dim/P"/>
</dbReference>
<evidence type="ECO:0000259" key="10">
    <source>
        <dbReference type="Pfam" id="PF02518"/>
    </source>
</evidence>
<feature type="transmembrane region" description="Helical" evidence="9">
    <location>
        <begin position="83"/>
        <end position="100"/>
    </location>
</feature>
<dbReference type="Gene3D" id="3.30.565.10">
    <property type="entry name" value="Histidine kinase-like ATPase, C-terminal domain"/>
    <property type="match status" value="1"/>
</dbReference>
<evidence type="ECO:0000256" key="7">
    <source>
        <dbReference type="ARBA" id="ARBA00022840"/>
    </source>
</evidence>
<dbReference type="InterPro" id="IPR050482">
    <property type="entry name" value="Sensor_HK_TwoCompSys"/>
</dbReference>
<dbReference type="GO" id="GO:0016301">
    <property type="term" value="F:kinase activity"/>
    <property type="evidence" value="ECO:0007669"/>
    <property type="project" value="UniProtKB-KW"/>
</dbReference>
<comment type="caution">
    <text evidence="12">The sequence shown here is derived from an EMBL/GenBank/DDBJ whole genome shotgun (WGS) entry which is preliminary data.</text>
</comment>
<keyword evidence="8" id="KW-0902">Two-component regulatory system</keyword>
<dbReference type="Proteomes" id="UP000805614">
    <property type="component" value="Unassembled WGS sequence"/>
</dbReference>
<feature type="transmembrane region" description="Helical" evidence="9">
    <location>
        <begin position="153"/>
        <end position="172"/>
    </location>
</feature>
<evidence type="ECO:0000256" key="8">
    <source>
        <dbReference type="ARBA" id="ARBA00023012"/>
    </source>
</evidence>
<feature type="transmembrane region" description="Helical" evidence="9">
    <location>
        <begin position="31"/>
        <end position="52"/>
    </location>
</feature>
<comment type="catalytic activity">
    <reaction evidence="1">
        <text>ATP + protein L-histidine = ADP + protein N-phospho-L-histidine.</text>
        <dbReference type="EC" id="2.7.13.3"/>
    </reaction>
</comment>
<name>A0ABR7LZW5_9ACTN</name>
<dbReference type="SUPFAM" id="SSF55874">
    <property type="entry name" value="ATPase domain of HSP90 chaperone/DNA topoisomerase II/histidine kinase"/>
    <property type="match status" value="1"/>
</dbReference>
<evidence type="ECO:0000313" key="13">
    <source>
        <dbReference type="Proteomes" id="UP000805614"/>
    </source>
</evidence>
<gene>
    <name evidence="12" type="ORF">HKK74_33660</name>
</gene>
<dbReference type="EMBL" id="JABVEC010000041">
    <property type="protein sequence ID" value="MBC6470402.1"/>
    <property type="molecule type" value="Genomic_DNA"/>
</dbReference>
<keyword evidence="5" id="KW-0547">Nucleotide-binding</keyword>
<keyword evidence="7" id="KW-0067">ATP-binding</keyword>
<evidence type="ECO:0000256" key="5">
    <source>
        <dbReference type="ARBA" id="ARBA00022741"/>
    </source>
</evidence>
<keyword evidence="9" id="KW-0812">Transmembrane</keyword>
<reference evidence="12 13" key="1">
    <citation type="submission" date="2020-06" db="EMBL/GenBank/DDBJ databases">
        <title>Actinomadura xiongansis sp. nov., isolated from soil of Baiyangdian.</title>
        <authorList>
            <person name="Zhang X."/>
        </authorList>
    </citation>
    <scope>NUCLEOTIDE SEQUENCE [LARGE SCALE GENOMIC DNA]</scope>
    <source>
        <strain evidence="12 13">HBUM206468</strain>
    </source>
</reference>
<evidence type="ECO:0000256" key="9">
    <source>
        <dbReference type="SAM" id="Phobius"/>
    </source>
</evidence>
<keyword evidence="9" id="KW-1133">Transmembrane helix</keyword>
<keyword evidence="9" id="KW-0472">Membrane</keyword>
<feature type="domain" description="Histidine kinase/HSP90-like ATPase" evidence="10">
    <location>
        <begin position="315"/>
        <end position="398"/>
    </location>
</feature>
<evidence type="ECO:0000256" key="2">
    <source>
        <dbReference type="ARBA" id="ARBA00012438"/>
    </source>
</evidence>
<keyword evidence="13" id="KW-1185">Reference proteome</keyword>
<dbReference type="InterPro" id="IPR003594">
    <property type="entry name" value="HATPase_dom"/>
</dbReference>
<evidence type="ECO:0000313" key="12">
    <source>
        <dbReference type="EMBL" id="MBC6470402.1"/>
    </source>
</evidence>